<dbReference type="Pfam" id="PF00534">
    <property type="entry name" value="Glycos_transf_1"/>
    <property type="match status" value="1"/>
</dbReference>
<dbReference type="OrthoDB" id="5856508at2"/>
<proteinExistence type="predicted"/>
<dbReference type="Pfam" id="PF13439">
    <property type="entry name" value="Glyco_transf_4"/>
    <property type="match status" value="1"/>
</dbReference>
<feature type="domain" description="Glycosyl transferase family 1" evidence="1">
    <location>
        <begin position="191"/>
        <end position="349"/>
    </location>
</feature>
<reference evidence="3 4" key="1">
    <citation type="submission" date="2019-06" db="EMBL/GenBank/DDBJ databases">
        <title>Whole genome shotgun sequence of Vibrio inusitatus NBRC 102082.</title>
        <authorList>
            <person name="Hosoyama A."/>
            <person name="Uohara A."/>
            <person name="Ohji S."/>
            <person name="Ichikawa N."/>
        </authorList>
    </citation>
    <scope>NUCLEOTIDE SEQUENCE [LARGE SCALE GENOMIC DNA]</scope>
    <source>
        <strain evidence="3 4">NBRC 102082</strain>
    </source>
</reference>
<dbReference type="SUPFAM" id="SSF53756">
    <property type="entry name" value="UDP-Glycosyltransferase/glycogen phosphorylase"/>
    <property type="match status" value="1"/>
</dbReference>
<protein>
    <submittedName>
        <fullName evidence="3">Glycosyl transferase family 1</fullName>
    </submittedName>
</protein>
<dbReference type="RefSeq" id="WP_141346745.1">
    <property type="nucleotide sequence ID" value="NZ_BJLF01000018.1"/>
</dbReference>
<keyword evidence="4" id="KW-1185">Reference proteome</keyword>
<evidence type="ECO:0000313" key="4">
    <source>
        <dbReference type="Proteomes" id="UP000318717"/>
    </source>
</evidence>
<dbReference type="Proteomes" id="UP000318717">
    <property type="component" value="Unassembled WGS sequence"/>
</dbReference>
<evidence type="ECO:0000259" key="2">
    <source>
        <dbReference type="Pfam" id="PF13439"/>
    </source>
</evidence>
<sequence>MMKILHVSKLYFPFMGGIETVVKDLVEEQAKSLEVERVDVLAFSETNTTEKIDVSCKTNIIKSSSIFKFASTDVSLSFPYHWIRVRNKYDVVHVHVPNPIACFCLAVLPPKGSVVVHWHSDIVKQKWLKILHFPFQHLLLSKSNRIIVTSLPYLEGSKDLRNFVNKVDVVPIGIDKNMRDENLDVTANLKNKYKDKKVVFALGRHVGYKGFDVLIKSCQYLPDDYIVLLGGGGPLTDSYKSEIKNLGLEGKIELVGKIPESELNSYYQACDLFVLPSVDKAEAFGVVQLEAMSQGKPIVCCDIPGSGVPWVNSSEITGKISKVSSPEDLAEKIIQVAEHHYDREEIINYFENNFSRHNMSLETLRVYNDVIN</sequence>
<feature type="domain" description="Glycosyltransferase subfamily 4-like N-terminal" evidence="2">
    <location>
        <begin position="15"/>
        <end position="175"/>
    </location>
</feature>
<gene>
    <name evidence="3" type="ORF">VIN01S_30990</name>
</gene>
<dbReference type="PANTHER" id="PTHR45947:SF3">
    <property type="entry name" value="SULFOQUINOVOSYL TRANSFERASE SQD2"/>
    <property type="match status" value="1"/>
</dbReference>
<name>A0A4Y3HZ26_9VIBR</name>
<dbReference type="GO" id="GO:0016757">
    <property type="term" value="F:glycosyltransferase activity"/>
    <property type="evidence" value="ECO:0007669"/>
    <property type="project" value="InterPro"/>
</dbReference>
<dbReference type="EMBL" id="BJLF01000018">
    <property type="protein sequence ID" value="GEA52295.1"/>
    <property type="molecule type" value="Genomic_DNA"/>
</dbReference>
<keyword evidence="3" id="KW-0808">Transferase</keyword>
<evidence type="ECO:0000259" key="1">
    <source>
        <dbReference type="Pfam" id="PF00534"/>
    </source>
</evidence>
<dbReference type="Gene3D" id="3.40.50.2000">
    <property type="entry name" value="Glycogen Phosphorylase B"/>
    <property type="match status" value="2"/>
</dbReference>
<evidence type="ECO:0000313" key="3">
    <source>
        <dbReference type="EMBL" id="GEA52295.1"/>
    </source>
</evidence>
<comment type="caution">
    <text evidence="3">The sequence shown here is derived from an EMBL/GenBank/DDBJ whole genome shotgun (WGS) entry which is preliminary data.</text>
</comment>
<organism evidence="3 4">
    <name type="scientific">Vibrio inusitatus NBRC 102082</name>
    <dbReference type="NCBI Taxonomy" id="1219070"/>
    <lineage>
        <taxon>Bacteria</taxon>
        <taxon>Pseudomonadati</taxon>
        <taxon>Pseudomonadota</taxon>
        <taxon>Gammaproteobacteria</taxon>
        <taxon>Vibrionales</taxon>
        <taxon>Vibrionaceae</taxon>
        <taxon>Vibrio</taxon>
    </lineage>
</organism>
<dbReference type="InterPro" id="IPR028098">
    <property type="entry name" value="Glyco_trans_4-like_N"/>
</dbReference>
<accession>A0A4Y3HZ26</accession>
<dbReference type="InterPro" id="IPR001296">
    <property type="entry name" value="Glyco_trans_1"/>
</dbReference>
<dbReference type="InterPro" id="IPR050194">
    <property type="entry name" value="Glycosyltransferase_grp1"/>
</dbReference>
<dbReference type="PANTHER" id="PTHR45947">
    <property type="entry name" value="SULFOQUINOVOSYL TRANSFERASE SQD2"/>
    <property type="match status" value="1"/>
</dbReference>
<dbReference type="AlphaFoldDB" id="A0A4Y3HZ26"/>